<evidence type="ECO:0000256" key="2">
    <source>
        <dbReference type="ARBA" id="ARBA00022771"/>
    </source>
</evidence>
<reference evidence="5" key="2">
    <citation type="journal article" date="2023" name="Science">
        <title>Genomic signatures of disease resistance in endangered staghorn corals.</title>
        <authorList>
            <person name="Vollmer S.V."/>
            <person name="Selwyn J.D."/>
            <person name="Despard B.A."/>
            <person name="Roesel C.L."/>
        </authorList>
    </citation>
    <scope>NUCLEOTIDE SEQUENCE</scope>
    <source>
        <strain evidence="5">K2</strain>
    </source>
</reference>
<gene>
    <name evidence="5" type="ORF">P5673_023211</name>
</gene>
<dbReference type="Pfam" id="PF09588">
    <property type="entry name" value="YqaJ"/>
    <property type="match status" value="1"/>
</dbReference>
<evidence type="ECO:0000313" key="6">
    <source>
        <dbReference type="Proteomes" id="UP001249851"/>
    </source>
</evidence>
<keyword evidence="6" id="KW-1185">Reference proteome</keyword>
<dbReference type="SUPFAM" id="SSF57903">
    <property type="entry name" value="FYVE/PHD zinc finger"/>
    <property type="match status" value="1"/>
</dbReference>
<protein>
    <submittedName>
        <fullName evidence="5">Chromatin modification-related protein png1</fullName>
    </submittedName>
</protein>
<evidence type="ECO:0000313" key="5">
    <source>
        <dbReference type="EMBL" id="KAK2555231.1"/>
    </source>
</evidence>
<dbReference type="SUPFAM" id="SSF52980">
    <property type="entry name" value="Restriction endonuclease-like"/>
    <property type="match status" value="1"/>
</dbReference>
<evidence type="ECO:0000256" key="1">
    <source>
        <dbReference type="ARBA" id="ARBA00022723"/>
    </source>
</evidence>
<dbReference type="InterPro" id="IPR011604">
    <property type="entry name" value="PDDEXK-like_dom_sf"/>
</dbReference>
<dbReference type="AlphaFoldDB" id="A0AAD9Q6G3"/>
<dbReference type="Proteomes" id="UP001249851">
    <property type="component" value="Unassembled WGS sequence"/>
</dbReference>
<dbReference type="GO" id="GO:0008270">
    <property type="term" value="F:zinc ion binding"/>
    <property type="evidence" value="ECO:0007669"/>
    <property type="project" value="UniProtKB-KW"/>
</dbReference>
<organism evidence="5 6">
    <name type="scientific">Acropora cervicornis</name>
    <name type="common">Staghorn coral</name>
    <dbReference type="NCBI Taxonomy" id="6130"/>
    <lineage>
        <taxon>Eukaryota</taxon>
        <taxon>Metazoa</taxon>
        <taxon>Cnidaria</taxon>
        <taxon>Anthozoa</taxon>
        <taxon>Hexacorallia</taxon>
        <taxon>Scleractinia</taxon>
        <taxon>Astrocoeniina</taxon>
        <taxon>Acroporidae</taxon>
        <taxon>Acropora</taxon>
    </lineage>
</organism>
<dbReference type="PANTHER" id="PTHR47526:SF4">
    <property type="entry name" value="SWIM-TYPE DOMAIN-CONTAINING PROTEIN"/>
    <property type="match status" value="1"/>
</dbReference>
<name>A0AAD9Q6G3_ACRCE</name>
<keyword evidence="3" id="KW-0862">Zinc</keyword>
<dbReference type="InterPro" id="IPR001965">
    <property type="entry name" value="Znf_PHD"/>
</dbReference>
<dbReference type="InterPro" id="IPR011011">
    <property type="entry name" value="Znf_FYVE_PHD"/>
</dbReference>
<dbReference type="Gene3D" id="3.30.40.10">
    <property type="entry name" value="Zinc/RING finger domain, C3HC4 (zinc finger)"/>
    <property type="match status" value="1"/>
</dbReference>
<proteinExistence type="predicted"/>
<keyword evidence="2" id="KW-0863">Zinc-finger</keyword>
<reference evidence="5" key="1">
    <citation type="journal article" date="2023" name="G3 (Bethesda)">
        <title>Whole genome assembly and annotation of the endangered Caribbean coral Acropora cervicornis.</title>
        <authorList>
            <person name="Selwyn J.D."/>
            <person name="Vollmer S.V."/>
        </authorList>
    </citation>
    <scope>NUCLEOTIDE SEQUENCE</scope>
    <source>
        <strain evidence="5">K2</strain>
    </source>
</reference>
<evidence type="ECO:0000256" key="3">
    <source>
        <dbReference type="ARBA" id="ARBA00022833"/>
    </source>
</evidence>
<sequence>MGICHPEMARFNTEATKWGCQHGQVAKETYASYQKRKHKNVNMSDSGLFISTHHTYLGASPDGLVSCEYCGAGGCEIKCPFCHKDDDISMSAQDNNFCLVVKAMGAHQPKRSHQYYYQVLWAKKINYSVFLRTFSFTLVANCTFIIIRTLPRAVFKIFQVTKSLASICLNYLEPNLVPKAKEFFVRGILPELIGKWYSRPVTSAKDVSATVKGGDSKEFCYCKGGEHGQMVGCDDEQCIYQWFHLECLKLKAFPKSKTWYSPDCQKRRRGRSMRTQRSE</sequence>
<dbReference type="CDD" id="cd22343">
    <property type="entry name" value="PDDEXK_lambda_exonuclease-like"/>
    <property type="match status" value="1"/>
</dbReference>
<dbReference type="InterPro" id="IPR013083">
    <property type="entry name" value="Znf_RING/FYVE/PHD"/>
</dbReference>
<dbReference type="GO" id="GO:0006281">
    <property type="term" value="P:DNA repair"/>
    <property type="evidence" value="ECO:0007669"/>
    <property type="project" value="UniProtKB-ARBA"/>
</dbReference>
<keyword evidence="1" id="KW-0479">Metal-binding</keyword>
<dbReference type="SMART" id="SM00249">
    <property type="entry name" value="PHD"/>
    <property type="match status" value="1"/>
</dbReference>
<dbReference type="InterPro" id="IPR019080">
    <property type="entry name" value="YqaJ_viral_recombinase"/>
</dbReference>
<accession>A0AAD9Q6G3</accession>
<evidence type="ECO:0000259" key="4">
    <source>
        <dbReference type="SMART" id="SM00249"/>
    </source>
</evidence>
<dbReference type="EMBL" id="JARQWQ010000064">
    <property type="protein sequence ID" value="KAK2555231.1"/>
    <property type="molecule type" value="Genomic_DNA"/>
</dbReference>
<feature type="domain" description="Zinc finger PHD-type" evidence="4">
    <location>
        <begin position="219"/>
        <end position="265"/>
    </location>
</feature>
<dbReference type="PANTHER" id="PTHR47526">
    <property type="entry name" value="ATP-DEPENDENT DNA HELICASE"/>
    <property type="match status" value="1"/>
</dbReference>
<dbReference type="InterPro" id="IPR011335">
    <property type="entry name" value="Restrct_endonuc-II-like"/>
</dbReference>
<comment type="caution">
    <text evidence="5">The sequence shown here is derived from an EMBL/GenBank/DDBJ whole genome shotgun (WGS) entry which is preliminary data.</text>
</comment>
<dbReference type="Gene3D" id="3.90.320.10">
    <property type="match status" value="1"/>
</dbReference>